<evidence type="ECO:0000256" key="1">
    <source>
        <dbReference type="ARBA" id="ARBA00023015"/>
    </source>
</evidence>
<protein>
    <recommendedName>
        <fullName evidence="4">Transcription elongation factor GreB</fullName>
    </recommendedName>
    <alternativeName>
        <fullName evidence="4">Transcript cleavage factor GreB</fullName>
    </alternativeName>
</protein>
<name>A0ABS5S8C9_9BACT</name>
<accession>A0ABS5S8C9</accession>
<evidence type="ECO:0000313" key="8">
    <source>
        <dbReference type="Proteomes" id="UP000756860"/>
    </source>
</evidence>
<dbReference type="InterPro" id="IPR018151">
    <property type="entry name" value="TF_GreA/GreB_CS"/>
</dbReference>
<evidence type="ECO:0000313" key="7">
    <source>
        <dbReference type="EMBL" id="MBT0651630.1"/>
    </source>
</evidence>
<dbReference type="Pfam" id="PF01272">
    <property type="entry name" value="GreA_GreB"/>
    <property type="match status" value="1"/>
</dbReference>
<dbReference type="Gene3D" id="3.10.50.30">
    <property type="entry name" value="Transcription elongation factor, GreA/GreB, C-terminal domain"/>
    <property type="match status" value="1"/>
</dbReference>
<comment type="caution">
    <text evidence="7">The sequence shown here is derived from an EMBL/GenBank/DDBJ whole genome shotgun (WGS) entry which is preliminary data.</text>
</comment>
<dbReference type="InterPro" id="IPR001437">
    <property type="entry name" value="Tscrpt_elong_fac_GreA/B_C"/>
</dbReference>
<keyword evidence="8" id="KW-1185">Reference proteome</keyword>
<feature type="domain" description="Transcription elongation factor GreA/GreB C-terminal" evidence="5">
    <location>
        <begin position="91"/>
        <end position="164"/>
    </location>
</feature>
<dbReference type="Pfam" id="PF03449">
    <property type="entry name" value="GreA_GreB_N"/>
    <property type="match status" value="1"/>
</dbReference>
<dbReference type="PANTHER" id="PTHR30437:SF6">
    <property type="entry name" value="TRANSCRIPTION ELONGATION FACTOR GREB"/>
    <property type="match status" value="1"/>
</dbReference>
<dbReference type="InterPro" id="IPR022691">
    <property type="entry name" value="Tscrpt_elong_fac_GreA/B_N"/>
</dbReference>
<dbReference type="Gene3D" id="1.10.287.180">
    <property type="entry name" value="Transcription elongation factor, GreA/GreB, N-terminal domain"/>
    <property type="match status" value="1"/>
</dbReference>
<keyword evidence="1 4" id="KW-0805">Transcription regulation</keyword>
<dbReference type="PANTHER" id="PTHR30437">
    <property type="entry name" value="TRANSCRIPTION ELONGATION FACTOR GREA"/>
    <property type="match status" value="1"/>
</dbReference>
<dbReference type="InterPro" id="IPR023459">
    <property type="entry name" value="Tscrpt_elong_fac_GreA/B_fam"/>
</dbReference>
<sequence>MGKGPAAEASRADYITPDGAKRLREELEWLWKVERPKVTQGVADAAAEGDRSENAEYIYGKKRLREIDRRIRFLTKRLDLLTVVTSPPSRTDRVYFGAWVRLEDEAGEERVYRIVGPDESDAAQGWISLDAPMGRALLGKREGDEVMVRRPAGDATFVILDVSYQPLTNAQ</sequence>
<dbReference type="RefSeq" id="WP_214173634.1">
    <property type="nucleotide sequence ID" value="NZ_JAHCVK010000001.1"/>
</dbReference>
<reference evidence="7 8" key="1">
    <citation type="submission" date="2021-05" db="EMBL/GenBank/DDBJ databases">
        <title>The draft genome of Geobacter luticola JCM 17780.</title>
        <authorList>
            <person name="Xu Z."/>
            <person name="Masuda Y."/>
            <person name="Itoh H."/>
            <person name="Senoo K."/>
        </authorList>
    </citation>
    <scope>NUCLEOTIDE SEQUENCE [LARGE SCALE GENOMIC DNA]</scope>
    <source>
        <strain evidence="7 8">JCM 17780</strain>
    </source>
</reference>
<evidence type="ECO:0000256" key="4">
    <source>
        <dbReference type="HAMAP-Rule" id="MF_00930"/>
    </source>
</evidence>
<dbReference type="HAMAP" id="MF_00105">
    <property type="entry name" value="GreA_GreB"/>
    <property type="match status" value="1"/>
</dbReference>
<dbReference type="SUPFAM" id="SSF54534">
    <property type="entry name" value="FKBP-like"/>
    <property type="match status" value="1"/>
</dbReference>
<dbReference type="Proteomes" id="UP000756860">
    <property type="component" value="Unassembled WGS sequence"/>
</dbReference>
<evidence type="ECO:0000256" key="3">
    <source>
        <dbReference type="ARBA" id="ARBA00023163"/>
    </source>
</evidence>
<keyword evidence="7" id="KW-0648">Protein biosynthesis</keyword>
<dbReference type="NCBIfam" id="TIGR01461">
    <property type="entry name" value="greB"/>
    <property type="match status" value="1"/>
</dbReference>
<dbReference type="PIRSF" id="PIRSF006092">
    <property type="entry name" value="GreA_GreB"/>
    <property type="match status" value="1"/>
</dbReference>
<dbReference type="PROSITE" id="PS00829">
    <property type="entry name" value="GREAB_1"/>
    <property type="match status" value="1"/>
</dbReference>
<dbReference type="NCBIfam" id="NF002506">
    <property type="entry name" value="PRK01885.1"/>
    <property type="match status" value="1"/>
</dbReference>
<comment type="similarity">
    <text evidence="4">Belongs to the GreA/GreB family. GreB subfamily.</text>
</comment>
<evidence type="ECO:0000256" key="2">
    <source>
        <dbReference type="ARBA" id="ARBA00023125"/>
    </source>
</evidence>
<feature type="domain" description="Transcription elongation factor GreA/GreB N-terminal" evidence="6">
    <location>
        <begin position="14"/>
        <end position="81"/>
    </location>
</feature>
<comment type="function">
    <text evidence="4">Necessary for efficient RNA polymerase transcription elongation past template-encoded arresting sites. The arresting sites in DNA have the property of trapping a certain fraction of elongating RNA polymerases that pass through, resulting in locked ternary complexes. Cleavage of the nascent transcript by cleavage factors such as GreA or GreB allows the resumption of elongation from the new 3'terminus. GreB releases sequences of up to 9 nucleotides in length.</text>
</comment>
<proteinExistence type="inferred from homology"/>
<dbReference type="InterPro" id="IPR036953">
    <property type="entry name" value="GreA/GreB_C_sf"/>
</dbReference>
<keyword evidence="7" id="KW-0251">Elongation factor</keyword>
<dbReference type="SUPFAM" id="SSF46557">
    <property type="entry name" value="GreA transcript cleavage protein, N-terminal domain"/>
    <property type="match status" value="1"/>
</dbReference>
<dbReference type="InterPro" id="IPR036805">
    <property type="entry name" value="Tscrpt_elong_fac_GreA/B_N_sf"/>
</dbReference>
<evidence type="ECO:0000259" key="6">
    <source>
        <dbReference type="Pfam" id="PF03449"/>
    </source>
</evidence>
<dbReference type="InterPro" id="IPR028624">
    <property type="entry name" value="Tscrpt_elong_fac_GreA/B"/>
</dbReference>
<keyword evidence="3 4" id="KW-0804">Transcription</keyword>
<organism evidence="7 8">
    <name type="scientific">Geomobilimonas luticola</name>
    <dbReference type="NCBI Taxonomy" id="1114878"/>
    <lineage>
        <taxon>Bacteria</taxon>
        <taxon>Pseudomonadati</taxon>
        <taxon>Thermodesulfobacteriota</taxon>
        <taxon>Desulfuromonadia</taxon>
        <taxon>Geobacterales</taxon>
        <taxon>Geobacteraceae</taxon>
        <taxon>Geomobilimonas</taxon>
    </lineage>
</organism>
<evidence type="ECO:0000259" key="5">
    <source>
        <dbReference type="Pfam" id="PF01272"/>
    </source>
</evidence>
<dbReference type="GO" id="GO:0003746">
    <property type="term" value="F:translation elongation factor activity"/>
    <property type="evidence" value="ECO:0007669"/>
    <property type="project" value="UniProtKB-KW"/>
</dbReference>
<gene>
    <name evidence="4 7" type="primary">greB</name>
    <name evidence="7" type="ORF">KI810_01055</name>
</gene>
<dbReference type="HAMAP" id="MF_00930">
    <property type="entry name" value="GreB"/>
    <property type="match status" value="1"/>
</dbReference>
<keyword evidence="2 4" id="KW-0238">DNA-binding</keyword>
<dbReference type="InterPro" id="IPR006358">
    <property type="entry name" value="Tscrpt_elong_fac_GreB"/>
</dbReference>
<dbReference type="EMBL" id="JAHCVK010000001">
    <property type="protein sequence ID" value="MBT0651630.1"/>
    <property type="molecule type" value="Genomic_DNA"/>
</dbReference>